<dbReference type="Gene3D" id="3.40.50.12140">
    <property type="entry name" value="Domain of unknown function DUF4159"/>
    <property type="match status" value="2"/>
</dbReference>
<dbReference type="Proteomes" id="UP000485562">
    <property type="component" value="Unassembled WGS sequence"/>
</dbReference>
<accession>A0A1V6CAS6</accession>
<comment type="caution">
    <text evidence="2">The sequence shown here is derived from an EMBL/GenBank/DDBJ whole genome shotgun (WGS) entry which is preliminary data.</text>
</comment>
<feature type="domain" description="DUF4159" evidence="1">
    <location>
        <begin position="291"/>
        <end position="475"/>
    </location>
</feature>
<dbReference type="InterPro" id="IPR025297">
    <property type="entry name" value="DUF4159"/>
</dbReference>
<dbReference type="EMBL" id="MWDQ01000054">
    <property type="protein sequence ID" value="OQB74005.1"/>
    <property type="molecule type" value="Genomic_DNA"/>
</dbReference>
<dbReference type="Pfam" id="PF13709">
    <property type="entry name" value="DUF4159"/>
    <property type="match status" value="2"/>
</dbReference>
<protein>
    <recommendedName>
        <fullName evidence="1">DUF4159 domain-containing protein</fullName>
    </recommendedName>
</protein>
<proteinExistence type="predicted"/>
<organism evidence="2">
    <name type="scientific">candidate division TA06 bacterium ADurb.Bin131</name>
    <dbReference type="NCBI Taxonomy" id="1852827"/>
    <lineage>
        <taxon>Bacteria</taxon>
        <taxon>Bacteria division TA06</taxon>
    </lineage>
</organism>
<dbReference type="AlphaFoldDB" id="A0A1V6CAS6"/>
<feature type="domain" description="DUF4159" evidence="1">
    <location>
        <begin position="74"/>
        <end position="261"/>
    </location>
</feature>
<reference evidence="2" key="1">
    <citation type="submission" date="2017-02" db="EMBL/GenBank/DDBJ databases">
        <title>Delving into the versatile metabolic prowess of the omnipresent phylum Bacteroidetes.</title>
        <authorList>
            <person name="Nobu M.K."/>
            <person name="Mei R."/>
            <person name="Narihiro T."/>
            <person name="Kuroda K."/>
            <person name="Liu W.-T."/>
        </authorList>
    </citation>
    <scope>NUCLEOTIDE SEQUENCE</scope>
    <source>
        <strain evidence="2">ADurb.Bin131</strain>
    </source>
</reference>
<name>A0A1V6CAS6_UNCT6</name>
<evidence type="ECO:0000313" key="2">
    <source>
        <dbReference type="EMBL" id="OQB74005.1"/>
    </source>
</evidence>
<gene>
    <name evidence="2" type="ORF">BWX89_00704</name>
</gene>
<sequence>MKKLEVAVLVISFAVASSICFAWECGKAPPAKDPQRIKAGEAFPPLPLPATPLRRSERKNPPAPPVLVGKVICGSDESWTRAENDIENLLRLATQRIGVSYQAIKINLKGFSFDPDEIPILYITSVEPFIPDEETIEKIKEYLEKGGFLWVNASSGSPEFLKAMVGWIDRLYPDRNMYIAYGNHPIITCLEDITNVKVLRENNPSTESPNLRILNLGCRAAIILSPYDLGCGWALHTHPWGVRYQPEDAIKIGMNMLTYCLGWIEFGKIYGMTPLYVEKTKKKEGKLYIGQIVHSGDWDPHPSAVGKLLKKVSEQTGAPVFLDRIAVDLKKDSLKDTPILYITGHFNPNLSEIEIKKLREFLLNGGALFADSCCGSQEFTDSFRNLMKKTIPEAKITKWDFNHRIYKVPFKIERFQNLSENDPPLEIYMLKSLPVVIFSPYGMGSGWEGIPRPYTKEIYTEHAQQIGVNIITYLMTN</sequence>
<evidence type="ECO:0000259" key="1">
    <source>
        <dbReference type="Pfam" id="PF13709"/>
    </source>
</evidence>